<keyword evidence="6" id="KW-1185">Reference proteome</keyword>
<evidence type="ECO:0000256" key="2">
    <source>
        <dbReference type="ARBA" id="ARBA00022840"/>
    </source>
</evidence>
<protein>
    <recommendedName>
        <fullName evidence="4">Helicase ATP-binding domain-containing protein</fullName>
    </recommendedName>
</protein>
<dbReference type="GO" id="GO:0005634">
    <property type="term" value="C:nucleus"/>
    <property type="evidence" value="ECO:0007669"/>
    <property type="project" value="TreeGrafter"/>
</dbReference>
<feature type="compositionally biased region" description="Basic and acidic residues" evidence="3">
    <location>
        <begin position="89"/>
        <end position="98"/>
    </location>
</feature>
<dbReference type="Proteomes" id="UP000244855">
    <property type="component" value="Unassembled WGS sequence"/>
</dbReference>
<dbReference type="PROSITE" id="PS51192">
    <property type="entry name" value="HELICASE_ATP_BIND_1"/>
    <property type="match status" value="1"/>
</dbReference>
<dbReference type="InterPro" id="IPR038718">
    <property type="entry name" value="SNF2-like_sf"/>
</dbReference>
<dbReference type="GO" id="GO:0000209">
    <property type="term" value="P:protein polyubiquitination"/>
    <property type="evidence" value="ECO:0007669"/>
    <property type="project" value="TreeGrafter"/>
</dbReference>
<feature type="region of interest" description="Disordered" evidence="3">
    <location>
        <begin position="42"/>
        <end position="65"/>
    </location>
</feature>
<reference evidence="5 6" key="1">
    <citation type="journal article" date="2018" name="Sci. Rep.">
        <title>Comparative genomics provides insights into the lifestyle and reveals functional heterogeneity of dark septate endophytic fungi.</title>
        <authorList>
            <person name="Knapp D.G."/>
            <person name="Nemeth J.B."/>
            <person name="Barry K."/>
            <person name="Hainaut M."/>
            <person name="Henrissat B."/>
            <person name="Johnson J."/>
            <person name="Kuo A."/>
            <person name="Lim J.H.P."/>
            <person name="Lipzen A."/>
            <person name="Nolan M."/>
            <person name="Ohm R.A."/>
            <person name="Tamas L."/>
            <person name="Grigoriev I.V."/>
            <person name="Spatafora J.W."/>
            <person name="Nagy L.G."/>
            <person name="Kovacs G.M."/>
        </authorList>
    </citation>
    <scope>NUCLEOTIDE SEQUENCE [LARGE SCALE GENOMIC DNA]</scope>
    <source>
        <strain evidence="5 6">DSE2036</strain>
    </source>
</reference>
<keyword evidence="1" id="KW-0547">Nucleotide-binding</keyword>
<proteinExistence type="predicted"/>
<organism evidence="5 6">
    <name type="scientific">Periconia macrospinosa</name>
    <dbReference type="NCBI Taxonomy" id="97972"/>
    <lineage>
        <taxon>Eukaryota</taxon>
        <taxon>Fungi</taxon>
        <taxon>Dikarya</taxon>
        <taxon>Ascomycota</taxon>
        <taxon>Pezizomycotina</taxon>
        <taxon>Dothideomycetes</taxon>
        <taxon>Pleosporomycetidae</taxon>
        <taxon>Pleosporales</taxon>
        <taxon>Massarineae</taxon>
        <taxon>Periconiaceae</taxon>
        <taxon>Periconia</taxon>
    </lineage>
</organism>
<dbReference type="InterPro" id="IPR014001">
    <property type="entry name" value="Helicase_ATP-bd"/>
</dbReference>
<evidence type="ECO:0000313" key="5">
    <source>
        <dbReference type="EMBL" id="PVH97810.1"/>
    </source>
</evidence>
<dbReference type="AlphaFoldDB" id="A0A2V1DI56"/>
<dbReference type="STRING" id="97972.A0A2V1DI56"/>
<dbReference type="SMART" id="SM00487">
    <property type="entry name" value="DEXDc"/>
    <property type="match status" value="1"/>
</dbReference>
<dbReference type="Pfam" id="PF26021">
    <property type="entry name" value="Ferritin_C144_05"/>
    <property type="match status" value="1"/>
</dbReference>
<dbReference type="EMBL" id="KZ805428">
    <property type="protein sequence ID" value="PVH97810.1"/>
    <property type="molecule type" value="Genomic_DNA"/>
</dbReference>
<feature type="domain" description="Helicase ATP-binding" evidence="4">
    <location>
        <begin position="332"/>
        <end position="536"/>
    </location>
</feature>
<feature type="region of interest" description="Disordered" evidence="3">
    <location>
        <begin position="85"/>
        <end position="106"/>
    </location>
</feature>
<name>A0A2V1DI56_9PLEO</name>
<dbReference type="PANTHER" id="PTHR45865">
    <property type="entry name" value="E3 UBIQUITIN-PROTEIN LIGASE SHPRH FAMILY MEMBER"/>
    <property type="match status" value="1"/>
</dbReference>
<dbReference type="InterPro" id="IPR000330">
    <property type="entry name" value="SNF2_N"/>
</dbReference>
<evidence type="ECO:0000256" key="1">
    <source>
        <dbReference type="ARBA" id="ARBA00022741"/>
    </source>
</evidence>
<dbReference type="SUPFAM" id="SSF52540">
    <property type="entry name" value="P-loop containing nucleoside triphosphate hydrolases"/>
    <property type="match status" value="1"/>
</dbReference>
<gene>
    <name evidence="5" type="ORF">DM02DRAFT_616279</name>
</gene>
<dbReference type="InterPro" id="IPR052583">
    <property type="entry name" value="ATP-helicase/E3_Ub-Ligase"/>
</dbReference>
<evidence type="ECO:0000256" key="3">
    <source>
        <dbReference type="SAM" id="MobiDB-lite"/>
    </source>
</evidence>
<accession>A0A2V1DI56</accession>
<dbReference type="GO" id="GO:0005524">
    <property type="term" value="F:ATP binding"/>
    <property type="evidence" value="ECO:0007669"/>
    <property type="project" value="InterPro"/>
</dbReference>
<dbReference type="CDD" id="cd18070">
    <property type="entry name" value="DEXQc_SHPRH"/>
    <property type="match status" value="1"/>
</dbReference>
<keyword evidence="2" id="KW-0067">ATP-binding</keyword>
<evidence type="ECO:0000259" key="4">
    <source>
        <dbReference type="PROSITE" id="PS51192"/>
    </source>
</evidence>
<dbReference type="GO" id="GO:0061630">
    <property type="term" value="F:ubiquitin protein ligase activity"/>
    <property type="evidence" value="ECO:0007669"/>
    <property type="project" value="TreeGrafter"/>
</dbReference>
<sequence>MASIASTLQIISFKTLGPKTSQEPTVLSNPEAIAEVFRVPAGASEQRATKRRKLNDGPDVGTQNEVAFDPNQSIVLARVGLDLTYHPDGQAEPRKSQDAPRSSVELSLESCERPEPHILNITLWNLTRSSLHELRATGAPADLDQITPHLEIAALVATTKEGRKRSNKPRIPFCRAVLSGPGAVHQSVLLEIELRWSVGLSAVETQSSRPSIREDLAILENYLPGEKVTTQITWSLADFYAAVHVPPTDREVSARIQQSLAETTLYPFQQRAVDWLVRREGFELPEKGDVLKPAPPSTSLPVTFKGAQDADGRVCHVSHLRGMVVTDPNAVWDAAKELRGGILAEEMGLGKTVELIALMCLNKRVMPQKNIHGQDSTNDLKPSAATLIITPPSIIEQWKKEINTHAPELRVLHYKGLPPSSAPKKDQEEATVNSLLNYDVVLTTYNVLSKEIHFATPAPDRSLRHAPKHERKNSPLVQIQWWRVCLDEAQMVESGVSQAAKVARIIPRVNAWAVSGTPLRKDIQDLRGLLTFLWYEPFANSKILWDRLDKPSFREIFNRIALRHTKDKIRGELQLPPQKRIVITVPFTAIEEQNYSELVRQMCDACWLSPEGLPLRQDRNIDHPEVIERMREWLMRLRQTCLHAHVGKRNRRALGAKNGPLRTVDEVLEVMIDQNDSALKAEVREVILLELKRGHIRANAKNVETRSLTALPYYSRALEQTQDYVKACRDDIAAEQKKLGLDAPISEDTLLGNEDVEHDDKTGRIVAKRRILRLFLELEHACHFFIGTAYYQVKTNEKLVERGSVRYNKDQAEEDMHYDKAKDIRKELLKESQTRAQHHMALAKRGSSTPLHEIPEIPDFGGIESRKVLETVDEITDILNSQAKHLQEWRTKIIDILTAPLVDQDEGKETTGDEYEDSTQVQDQLYVYMMAFRALVADRNTAVSGLEDRLVDHEMNVAEKKAKNEKDPENRGHAPEILLQLAQTRRSLRPKITLGSLKGQISALRSLITALQWRSGAADARASVEANIAEKYLAHIQKITTEQTKLVADLEKEQEVFRTTMNYRLEFYRQLQRISDSVAPWKEELDPVFDYMEYEDQTHNQIQKEKIVTGLKTKQAYLANLRREGQQQDMKHECIICQDEFEIGVFTSCGHK</sequence>
<dbReference type="FunFam" id="3.40.50.10810:FF:000059">
    <property type="entry name" value="SNF2 family helicase/ATPase, putative"/>
    <property type="match status" value="1"/>
</dbReference>
<dbReference type="OrthoDB" id="5330228at2759"/>
<evidence type="ECO:0000313" key="6">
    <source>
        <dbReference type="Proteomes" id="UP000244855"/>
    </source>
</evidence>
<dbReference type="Gene3D" id="3.40.50.10810">
    <property type="entry name" value="Tandem AAA-ATPase domain"/>
    <property type="match status" value="1"/>
</dbReference>
<dbReference type="Pfam" id="PF00176">
    <property type="entry name" value="SNF2-rel_dom"/>
    <property type="match status" value="1"/>
</dbReference>
<dbReference type="InterPro" id="IPR027417">
    <property type="entry name" value="P-loop_NTPase"/>
</dbReference>
<dbReference type="GO" id="GO:0006974">
    <property type="term" value="P:DNA damage response"/>
    <property type="evidence" value="ECO:0007669"/>
    <property type="project" value="TreeGrafter"/>
</dbReference>
<dbReference type="PANTHER" id="PTHR45865:SF1">
    <property type="entry name" value="E3 UBIQUITIN-PROTEIN LIGASE SHPRH"/>
    <property type="match status" value="1"/>
</dbReference>
<feature type="non-terminal residue" evidence="5">
    <location>
        <position position="1152"/>
    </location>
</feature>
<dbReference type="InterPro" id="IPR059033">
    <property type="entry name" value="C144_05_dom"/>
</dbReference>